<dbReference type="FunFam" id="1.10.287.1480:FF:000001">
    <property type="entry name" value="30S ribosomal protein S14"/>
    <property type="match status" value="1"/>
</dbReference>
<dbReference type="PANTHER" id="PTHR19836">
    <property type="entry name" value="30S RIBOSOMAL PROTEIN S14"/>
    <property type="match status" value="1"/>
</dbReference>
<evidence type="ECO:0000313" key="4">
    <source>
        <dbReference type="EMBL" id="KIM27617.1"/>
    </source>
</evidence>
<dbReference type="OrthoDB" id="413436at2759"/>
<dbReference type="SUPFAM" id="SSF57716">
    <property type="entry name" value="Glucocorticoid receptor-like (DNA-binding domain)"/>
    <property type="match status" value="1"/>
</dbReference>
<keyword evidence="5" id="KW-1185">Reference proteome</keyword>
<dbReference type="STRING" id="933852.A0A0C2XET0"/>
<evidence type="ECO:0000313" key="5">
    <source>
        <dbReference type="Proteomes" id="UP000054097"/>
    </source>
</evidence>
<dbReference type="PANTHER" id="PTHR19836:SF19">
    <property type="entry name" value="SMALL RIBOSOMAL SUBUNIT PROTEIN US14M"/>
    <property type="match status" value="1"/>
</dbReference>
<evidence type="ECO:0008006" key="6">
    <source>
        <dbReference type="Google" id="ProtNLM"/>
    </source>
</evidence>
<dbReference type="GO" id="GO:0006412">
    <property type="term" value="P:translation"/>
    <property type="evidence" value="ECO:0007669"/>
    <property type="project" value="InterPro"/>
</dbReference>
<evidence type="ECO:0000256" key="2">
    <source>
        <dbReference type="ARBA" id="ARBA00022980"/>
    </source>
</evidence>
<evidence type="ECO:0000256" key="3">
    <source>
        <dbReference type="ARBA" id="ARBA00023274"/>
    </source>
</evidence>
<dbReference type="GO" id="GO:0005763">
    <property type="term" value="C:mitochondrial small ribosomal subunit"/>
    <property type="evidence" value="ECO:0007669"/>
    <property type="project" value="TreeGrafter"/>
</dbReference>
<accession>A0A0C2XET0</accession>
<dbReference type="AlphaFoldDB" id="A0A0C2XET0"/>
<name>A0A0C2XET0_SERVB</name>
<proteinExistence type="inferred from homology"/>
<protein>
    <recommendedName>
        <fullName evidence="6">Ribosomal protein S14</fullName>
    </recommendedName>
</protein>
<dbReference type="NCBIfam" id="NF006477">
    <property type="entry name" value="PRK08881.1"/>
    <property type="match status" value="1"/>
</dbReference>
<reference evidence="5" key="2">
    <citation type="submission" date="2015-01" db="EMBL/GenBank/DDBJ databases">
        <title>Evolutionary Origins and Diversification of the Mycorrhizal Mutualists.</title>
        <authorList>
            <consortium name="DOE Joint Genome Institute"/>
            <consortium name="Mycorrhizal Genomics Consortium"/>
            <person name="Kohler A."/>
            <person name="Kuo A."/>
            <person name="Nagy L.G."/>
            <person name="Floudas D."/>
            <person name="Copeland A."/>
            <person name="Barry K.W."/>
            <person name="Cichocki N."/>
            <person name="Veneault-Fourrey C."/>
            <person name="LaButti K."/>
            <person name="Lindquist E.A."/>
            <person name="Lipzen A."/>
            <person name="Lundell T."/>
            <person name="Morin E."/>
            <person name="Murat C."/>
            <person name="Riley R."/>
            <person name="Ohm R."/>
            <person name="Sun H."/>
            <person name="Tunlid A."/>
            <person name="Henrissat B."/>
            <person name="Grigoriev I.V."/>
            <person name="Hibbett D.S."/>
            <person name="Martin F."/>
        </authorList>
    </citation>
    <scope>NUCLEOTIDE SEQUENCE [LARGE SCALE GENOMIC DNA]</scope>
    <source>
        <strain evidence="5">MAFF 305830</strain>
    </source>
</reference>
<reference evidence="4 5" key="1">
    <citation type="submission" date="2014-04" db="EMBL/GenBank/DDBJ databases">
        <authorList>
            <consortium name="DOE Joint Genome Institute"/>
            <person name="Kuo A."/>
            <person name="Zuccaro A."/>
            <person name="Kohler A."/>
            <person name="Nagy L.G."/>
            <person name="Floudas D."/>
            <person name="Copeland A."/>
            <person name="Barry K.W."/>
            <person name="Cichocki N."/>
            <person name="Veneault-Fourrey C."/>
            <person name="LaButti K."/>
            <person name="Lindquist E.A."/>
            <person name="Lipzen A."/>
            <person name="Lundell T."/>
            <person name="Morin E."/>
            <person name="Murat C."/>
            <person name="Sun H."/>
            <person name="Tunlid A."/>
            <person name="Henrissat B."/>
            <person name="Grigoriev I.V."/>
            <person name="Hibbett D.S."/>
            <person name="Martin F."/>
            <person name="Nordberg H.P."/>
            <person name="Cantor M.N."/>
            <person name="Hua S.X."/>
        </authorList>
    </citation>
    <scope>NUCLEOTIDE SEQUENCE [LARGE SCALE GENOMIC DNA]</scope>
    <source>
        <strain evidence="4 5">MAFF 305830</strain>
    </source>
</reference>
<organism evidence="4 5">
    <name type="scientific">Serendipita vermifera MAFF 305830</name>
    <dbReference type="NCBI Taxonomy" id="933852"/>
    <lineage>
        <taxon>Eukaryota</taxon>
        <taxon>Fungi</taxon>
        <taxon>Dikarya</taxon>
        <taxon>Basidiomycota</taxon>
        <taxon>Agaricomycotina</taxon>
        <taxon>Agaricomycetes</taxon>
        <taxon>Sebacinales</taxon>
        <taxon>Serendipitaceae</taxon>
        <taxon>Serendipita</taxon>
    </lineage>
</organism>
<dbReference type="Gene3D" id="1.10.287.1480">
    <property type="match status" value="1"/>
</dbReference>
<dbReference type="InterPro" id="IPR001209">
    <property type="entry name" value="Ribosomal_uS14"/>
</dbReference>
<keyword evidence="2" id="KW-0689">Ribosomal protein</keyword>
<evidence type="ECO:0000256" key="1">
    <source>
        <dbReference type="ARBA" id="ARBA00009083"/>
    </source>
</evidence>
<dbReference type="Proteomes" id="UP000054097">
    <property type="component" value="Unassembled WGS sequence"/>
</dbReference>
<dbReference type="EMBL" id="KN824298">
    <property type="protein sequence ID" value="KIM27617.1"/>
    <property type="molecule type" value="Genomic_DNA"/>
</dbReference>
<gene>
    <name evidence="4" type="ORF">M408DRAFT_330039</name>
</gene>
<comment type="similarity">
    <text evidence="1">Belongs to the universal ribosomal protein uS14 family.</text>
</comment>
<keyword evidence="3" id="KW-0687">Ribonucleoprotein</keyword>
<dbReference type="Pfam" id="PF00253">
    <property type="entry name" value="Ribosomal_S14"/>
    <property type="match status" value="1"/>
</dbReference>
<dbReference type="GO" id="GO:0003735">
    <property type="term" value="F:structural constituent of ribosome"/>
    <property type="evidence" value="ECO:0007669"/>
    <property type="project" value="InterPro"/>
</dbReference>
<dbReference type="HOGENOM" id="CLU_139869_2_1_1"/>
<sequence length="103" mass="11543">MGGMPNVQVLRDVSRRHAFASTELLRRSYLFVARNTTLPANVRLQAQLQLTNMPGNTRPSVVKNRCTLTGKGRGVLSKWGLCRYQFKQRAMAGQLPGVQKASW</sequence>